<name>A0A830HJD2_9CHLO</name>
<dbReference type="PANTHER" id="PTHR22916">
    <property type="entry name" value="GLYCOSYLTRANSFERASE"/>
    <property type="match status" value="1"/>
</dbReference>
<evidence type="ECO:0000259" key="2">
    <source>
        <dbReference type="Pfam" id="PF00535"/>
    </source>
</evidence>
<dbReference type="Gene3D" id="3.90.550.10">
    <property type="entry name" value="Spore Coat Polysaccharide Biosynthesis Protein SpsA, Chain A"/>
    <property type="match status" value="2"/>
</dbReference>
<keyword evidence="4" id="KW-1185">Reference proteome</keyword>
<gene>
    <name evidence="3" type="ORF">PPROV_000571600</name>
</gene>
<dbReference type="AlphaFoldDB" id="A0A830HJD2"/>
<dbReference type="EMBL" id="BNJQ01000014">
    <property type="protein sequence ID" value="GHP06972.1"/>
    <property type="molecule type" value="Genomic_DNA"/>
</dbReference>
<accession>A0A830HJD2</accession>
<protein>
    <recommendedName>
        <fullName evidence="2">Glycosyltransferase 2-like domain-containing protein</fullName>
    </recommendedName>
</protein>
<feature type="compositionally biased region" description="Basic and acidic residues" evidence="1">
    <location>
        <begin position="378"/>
        <end position="390"/>
    </location>
</feature>
<comment type="caution">
    <text evidence="3">The sequence shown here is derived from an EMBL/GenBank/DDBJ whole genome shotgun (WGS) entry which is preliminary data.</text>
</comment>
<dbReference type="Pfam" id="PF00535">
    <property type="entry name" value="Glycos_transf_2"/>
    <property type="match status" value="1"/>
</dbReference>
<feature type="region of interest" description="Disordered" evidence="1">
    <location>
        <begin position="366"/>
        <end position="393"/>
    </location>
</feature>
<dbReference type="PANTHER" id="PTHR22916:SF3">
    <property type="entry name" value="UDP-GLCNAC:BETAGAL BETA-1,3-N-ACETYLGLUCOSAMINYLTRANSFERASE-LIKE PROTEIN 1"/>
    <property type="match status" value="1"/>
</dbReference>
<dbReference type="InterPro" id="IPR029044">
    <property type="entry name" value="Nucleotide-diphossugar_trans"/>
</dbReference>
<reference evidence="3" key="1">
    <citation type="submission" date="2020-10" db="EMBL/GenBank/DDBJ databases">
        <title>Unveiling of a novel bifunctional photoreceptor, Dualchrome1, isolated from a cosmopolitan green alga.</title>
        <authorList>
            <person name="Suzuki S."/>
            <person name="Kawachi M."/>
        </authorList>
    </citation>
    <scope>NUCLEOTIDE SEQUENCE</scope>
    <source>
        <strain evidence="3">NIES 2893</strain>
    </source>
</reference>
<evidence type="ECO:0000313" key="4">
    <source>
        <dbReference type="Proteomes" id="UP000660262"/>
    </source>
</evidence>
<sequence length="429" mass="48185">MPWLPSCVASVLMQTNVHLELIAVDDNSSDNSLTFLRELEDAMREQQAECANCHTVSSEVEETNGEQEKDQWEAFFSMHSGGGDDTASQESRYKPPTPAEVAKLASRTSCVLRVACVDANVRRNPSGQGLALNTALQMSRGELIGEMEADDLRPPWTFHKLVSALDANPAWDGVTSKLQIFGWDRPGMQRYVDWQNSLVEPNDIARGRFVEIPAQRASGLYRRASVFDRALVRYRDIWEVPVGSGTLVDCAVGAEHVENVLPKLAGWWPVDTDFWMRYFEHNLVAGKLDDVMYMWRQYPEQSTRTHSRTHVDRIGDCKAHYLARLAGDSPLMIVGRGKTLSRFVADLKRHGGTLCASVDWKPGTSLPEELSGSWTPPCEHENEEREEPASKRRRRAAPMRVFVYGAEKARRRVASCVPSFDAGVDWFAA</sequence>
<evidence type="ECO:0000256" key="1">
    <source>
        <dbReference type="SAM" id="MobiDB-lite"/>
    </source>
</evidence>
<dbReference type="GO" id="GO:0016758">
    <property type="term" value="F:hexosyltransferase activity"/>
    <property type="evidence" value="ECO:0007669"/>
    <property type="project" value="UniProtKB-ARBA"/>
</dbReference>
<dbReference type="InterPro" id="IPR001173">
    <property type="entry name" value="Glyco_trans_2-like"/>
</dbReference>
<evidence type="ECO:0000313" key="3">
    <source>
        <dbReference type="EMBL" id="GHP06972.1"/>
    </source>
</evidence>
<proteinExistence type="predicted"/>
<dbReference type="SUPFAM" id="SSF53448">
    <property type="entry name" value="Nucleotide-diphospho-sugar transferases"/>
    <property type="match status" value="1"/>
</dbReference>
<feature type="domain" description="Glycosyltransferase 2-like" evidence="2">
    <location>
        <begin position="3"/>
        <end position="41"/>
    </location>
</feature>
<organism evidence="3 4">
    <name type="scientific">Pycnococcus provasolii</name>
    <dbReference type="NCBI Taxonomy" id="41880"/>
    <lineage>
        <taxon>Eukaryota</taxon>
        <taxon>Viridiplantae</taxon>
        <taxon>Chlorophyta</taxon>
        <taxon>Pseudoscourfieldiophyceae</taxon>
        <taxon>Pseudoscourfieldiales</taxon>
        <taxon>Pycnococcaceae</taxon>
        <taxon>Pycnococcus</taxon>
    </lineage>
</organism>
<dbReference type="OrthoDB" id="421718at2759"/>
<dbReference type="Proteomes" id="UP000660262">
    <property type="component" value="Unassembled WGS sequence"/>
</dbReference>